<dbReference type="Proteomes" id="UP000000268">
    <property type="component" value="Chromosome"/>
</dbReference>
<name>B0C4L0_ACAM1</name>
<dbReference type="AlphaFoldDB" id="B0C4L0"/>
<dbReference type="RefSeq" id="WP_012165166.1">
    <property type="nucleotide sequence ID" value="NC_009925.1"/>
</dbReference>
<evidence type="ECO:0000313" key="1">
    <source>
        <dbReference type="EMBL" id="ABW29893.1"/>
    </source>
</evidence>
<keyword evidence="2" id="KW-1185">Reference proteome</keyword>
<dbReference type="EMBL" id="CP000828">
    <property type="protein sequence ID" value="ABW29893.1"/>
    <property type="molecule type" value="Genomic_DNA"/>
</dbReference>
<gene>
    <name evidence="1" type="ordered locus">AM1_4922</name>
</gene>
<protein>
    <submittedName>
        <fullName evidence="1">Uncharacterized protein</fullName>
    </submittedName>
</protein>
<dbReference type="HOGENOM" id="CLU_2366393_0_0_3"/>
<dbReference type="STRING" id="329726.AM1_4922"/>
<evidence type="ECO:0000313" key="2">
    <source>
        <dbReference type="Proteomes" id="UP000000268"/>
    </source>
</evidence>
<accession>B0C4L0</accession>
<organism evidence="1 2">
    <name type="scientific">Acaryochloris marina (strain MBIC 11017)</name>
    <dbReference type="NCBI Taxonomy" id="329726"/>
    <lineage>
        <taxon>Bacteria</taxon>
        <taxon>Bacillati</taxon>
        <taxon>Cyanobacteriota</taxon>
        <taxon>Cyanophyceae</taxon>
        <taxon>Acaryochloridales</taxon>
        <taxon>Acaryochloridaceae</taxon>
        <taxon>Acaryochloris</taxon>
    </lineage>
</organism>
<dbReference type="KEGG" id="amr:AM1_4922"/>
<sequence>MDSKHLILQKHEWIRRFLSAKDNTITAEINIIGHTHNGYLLGFQEAHRTCYLADDDYEFIIFNSGKGNHRASFASMEKWLNENEISDYELMVRIH</sequence>
<proteinExistence type="predicted"/>
<reference evidence="1 2" key="1">
    <citation type="journal article" date="2008" name="Proc. Natl. Acad. Sci. U.S.A.">
        <title>Niche adaptation and genome expansion in the chlorophyll d-producing cyanobacterium Acaryochloris marina.</title>
        <authorList>
            <person name="Swingley W.D."/>
            <person name="Chen M."/>
            <person name="Cheung P.C."/>
            <person name="Conrad A.L."/>
            <person name="Dejesa L.C."/>
            <person name="Hao J."/>
            <person name="Honchak B.M."/>
            <person name="Karbach L.E."/>
            <person name="Kurdoglu A."/>
            <person name="Lahiri S."/>
            <person name="Mastrian S.D."/>
            <person name="Miyashita H."/>
            <person name="Page L."/>
            <person name="Ramakrishna P."/>
            <person name="Satoh S."/>
            <person name="Sattley W.M."/>
            <person name="Shimada Y."/>
            <person name="Taylor H.L."/>
            <person name="Tomo T."/>
            <person name="Tsuchiya T."/>
            <person name="Wang Z.T."/>
            <person name="Raymond J."/>
            <person name="Mimuro M."/>
            <person name="Blankenship R.E."/>
            <person name="Touchman J.W."/>
        </authorList>
    </citation>
    <scope>NUCLEOTIDE SEQUENCE [LARGE SCALE GENOMIC DNA]</scope>
    <source>
        <strain evidence="2">MBIC 11017</strain>
    </source>
</reference>